<dbReference type="InterPro" id="IPR058792">
    <property type="entry name" value="Beta-barrel_RND_2"/>
</dbReference>
<keyword evidence="3" id="KW-0732">Signal</keyword>
<dbReference type="GO" id="GO:0015562">
    <property type="term" value="F:efflux transmembrane transporter activity"/>
    <property type="evidence" value="ECO:0007669"/>
    <property type="project" value="TreeGrafter"/>
</dbReference>
<dbReference type="InterPro" id="IPR058627">
    <property type="entry name" value="MdtA-like_C"/>
</dbReference>
<dbReference type="Proteomes" id="UP000237889">
    <property type="component" value="Chromosome"/>
</dbReference>
<feature type="chain" id="PRO_5015676170" evidence="3">
    <location>
        <begin position="25"/>
        <end position="382"/>
    </location>
</feature>
<dbReference type="PROSITE" id="PS00430">
    <property type="entry name" value="TONB_DEPENDENT_REC_1"/>
    <property type="match status" value="1"/>
</dbReference>
<dbReference type="InterPro" id="IPR006143">
    <property type="entry name" value="RND_pump_MFP"/>
</dbReference>
<feature type="coiled-coil region" evidence="2">
    <location>
        <begin position="97"/>
        <end position="131"/>
    </location>
</feature>
<dbReference type="Gene3D" id="2.40.50.100">
    <property type="match status" value="1"/>
</dbReference>
<protein>
    <submittedName>
        <fullName evidence="6">Efflux RND transporter periplasmic adaptor subunit</fullName>
    </submittedName>
</protein>
<keyword evidence="7" id="KW-1185">Reference proteome</keyword>
<evidence type="ECO:0000313" key="6">
    <source>
        <dbReference type="EMBL" id="AVO44795.1"/>
    </source>
</evidence>
<name>A0A2S0N9H3_9HYPH</name>
<dbReference type="AlphaFoldDB" id="A0A2S0N9H3"/>
<dbReference type="OrthoDB" id="7422354at2"/>
<accession>A0A2S0N9H3</accession>
<organism evidence="6 7">
    <name type="scientific">Phreatobacter cathodiphilus</name>
    <dbReference type="NCBI Taxonomy" id="1868589"/>
    <lineage>
        <taxon>Bacteria</taxon>
        <taxon>Pseudomonadati</taxon>
        <taxon>Pseudomonadota</taxon>
        <taxon>Alphaproteobacteria</taxon>
        <taxon>Hyphomicrobiales</taxon>
        <taxon>Phreatobacteraceae</taxon>
        <taxon>Phreatobacter</taxon>
    </lineage>
</organism>
<gene>
    <name evidence="6" type="ORF">C6569_06825</name>
</gene>
<evidence type="ECO:0000256" key="3">
    <source>
        <dbReference type="SAM" id="SignalP"/>
    </source>
</evidence>
<dbReference type="GO" id="GO:1990281">
    <property type="term" value="C:efflux pump complex"/>
    <property type="evidence" value="ECO:0007669"/>
    <property type="project" value="TreeGrafter"/>
</dbReference>
<dbReference type="InterPro" id="IPR010916">
    <property type="entry name" value="TonB_box_CS"/>
</dbReference>
<dbReference type="RefSeq" id="WP_106748136.1">
    <property type="nucleotide sequence ID" value="NZ_CP027668.1"/>
</dbReference>
<evidence type="ECO:0000313" key="7">
    <source>
        <dbReference type="Proteomes" id="UP000237889"/>
    </source>
</evidence>
<evidence type="ECO:0000259" key="5">
    <source>
        <dbReference type="Pfam" id="PF25967"/>
    </source>
</evidence>
<dbReference type="Gene3D" id="2.40.420.20">
    <property type="match status" value="1"/>
</dbReference>
<feature type="domain" description="CusB-like beta-barrel" evidence="4">
    <location>
        <begin position="233"/>
        <end position="287"/>
    </location>
</feature>
<dbReference type="Gene3D" id="1.10.287.470">
    <property type="entry name" value="Helix hairpin bin"/>
    <property type="match status" value="1"/>
</dbReference>
<evidence type="ECO:0000256" key="1">
    <source>
        <dbReference type="ARBA" id="ARBA00009477"/>
    </source>
</evidence>
<feature type="signal peptide" evidence="3">
    <location>
        <begin position="1"/>
        <end position="24"/>
    </location>
</feature>
<reference evidence="6 7" key="1">
    <citation type="submission" date="2018-03" db="EMBL/GenBank/DDBJ databases">
        <title>Genome sequencing of Phreatobacter sp.</title>
        <authorList>
            <person name="Kim S.-J."/>
            <person name="Heo J."/>
            <person name="Kwon S.-W."/>
        </authorList>
    </citation>
    <scope>NUCLEOTIDE SEQUENCE [LARGE SCALE GENOMIC DNA]</scope>
    <source>
        <strain evidence="6 7">S-12</strain>
    </source>
</reference>
<sequence length="382" mass="39934">MTAPVRSLVLAGILAGALAGAAGAQTVAPAITVAAAARTELRETVIVTGSFVARDEVMVSPEVDGLTIVEILAEEGNKVVAGQVLARLNREMLDVQLAQNAAQISRAEAAIAQARAQITEATAARTLAQQQLERTQQLQRSGASTADALDQRTSAARSAGARVESATNALALAEADLVLARAQRRDIELRIARTEIKARVGGTISRRTARLGALAAAAGDPLFRIIADSEVELEADVPETTLARMRPGQPATIEAAGYDKPFAGTVRLVAPEVNRTNRLGRVRVTLTADERPPLGAFGRATVEVARSTGLTVPLSAVMFGPTTTVQVVKNGVVETRTVVPGLRAQGRVEIRDGLAEGEEVVSVSGSFVRNGDRVTPVAAVQR</sequence>
<evidence type="ECO:0000256" key="2">
    <source>
        <dbReference type="SAM" id="Coils"/>
    </source>
</evidence>
<dbReference type="KEGG" id="phr:C6569_06825"/>
<feature type="domain" description="Multidrug resistance protein MdtA-like C-terminal permuted SH3" evidence="5">
    <location>
        <begin position="310"/>
        <end position="361"/>
    </location>
</feature>
<dbReference type="PANTHER" id="PTHR30469">
    <property type="entry name" value="MULTIDRUG RESISTANCE PROTEIN MDTA"/>
    <property type="match status" value="1"/>
</dbReference>
<dbReference type="PANTHER" id="PTHR30469:SF15">
    <property type="entry name" value="HLYD FAMILY OF SECRETION PROTEINS"/>
    <property type="match status" value="1"/>
</dbReference>
<proteinExistence type="inferred from homology"/>
<dbReference type="SUPFAM" id="SSF111369">
    <property type="entry name" value="HlyD-like secretion proteins"/>
    <property type="match status" value="1"/>
</dbReference>
<dbReference type="EMBL" id="CP027668">
    <property type="protein sequence ID" value="AVO44795.1"/>
    <property type="molecule type" value="Genomic_DNA"/>
</dbReference>
<keyword evidence="2" id="KW-0175">Coiled coil</keyword>
<dbReference type="NCBIfam" id="TIGR01730">
    <property type="entry name" value="RND_mfp"/>
    <property type="match status" value="1"/>
</dbReference>
<dbReference type="Pfam" id="PF25954">
    <property type="entry name" value="Beta-barrel_RND_2"/>
    <property type="match status" value="1"/>
</dbReference>
<comment type="similarity">
    <text evidence="1">Belongs to the membrane fusion protein (MFP) (TC 8.A.1) family.</text>
</comment>
<dbReference type="Pfam" id="PF25967">
    <property type="entry name" value="RND-MFP_C"/>
    <property type="match status" value="1"/>
</dbReference>
<evidence type="ECO:0000259" key="4">
    <source>
        <dbReference type="Pfam" id="PF25954"/>
    </source>
</evidence>
<dbReference type="Gene3D" id="2.40.30.170">
    <property type="match status" value="1"/>
</dbReference>